<dbReference type="Gene3D" id="3.40.50.11530">
    <property type="match status" value="1"/>
</dbReference>
<evidence type="ECO:0000256" key="1">
    <source>
        <dbReference type="SAM" id="Phobius"/>
    </source>
</evidence>
<evidence type="ECO:0000259" key="2">
    <source>
        <dbReference type="Pfam" id="PF08357"/>
    </source>
</evidence>
<keyword evidence="1" id="KW-0472">Membrane</keyword>
<proteinExistence type="predicted"/>
<dbReference type="AlphaFoldDB" id="A0AAQ4EU15"/>
<keyword evidence="1" id="KW-0812">Transmembrane</keyword>
<protein>
    <recommendedName>
        <fullName evidence="2">SEFIR domain-containing protein</fullName>
    </recommendedName>
</protein>
<sequence length="498" mass="54535">MTEPKEGEVERSVESAEIVPGIEAGSARRTFSDEGLLLGKYCAVVISPNGNYTSQLPAEVMETSGDVTATSIEAQTACLKWNAIIDLEGSYTEGSILVSVSVFGESAPRCEQLRVGLWQVNGSGVLDRHQFCLTDRIKFAREKTESLSLSVKVLFQNLSAGNYCVRVTPVCRQPQECLTLVSRVIELPSAPKDLTPEAPEEILTRLKWLLLLLPLVVFLTATIVLLVHRGRGPSWKAHKDSSTQRPPQLHVGTPLLDPGPPVLRVVYSRDSESHVAAVWKLCELLEAELGMRVVWDEAAAGPAHVTHDWAMAMAQLPCPLFNPEAVQAEGSLTAEKILVLESDGALLKHQAYRRHKDIGTVSESNVDELYHTTYAALLSNQAQALGDYCHIMVARLPYTTLPGRLDLVPEKRYLLPQHLRPLLAALLHGTALPQSRVDTALSSHACRRFGDALAHAANLHENTGFDADSLCGRLQSMLHEPWRQGAEHRARGCGDAGR</sequence>
<comment type="caution">
    <text evidence="3">The sequence shown here is derived from an EMBL/GenBank/DDBJ whole genome shotgun (WGS) entry which is preliminary data.</text>
</comment>
<gene>
    <name evidence="3" type="ORF">V5799_020448</name>
</gene>
<evidence type="ECO:0000313" key="4">
    <source>
        <dbReference type="Proteomes" id="UP001321473"/>
    </source>
</evidence>
<organism evidence="3 4">
    <name type="scientific">Amblyomma americanum</name>
    <name type="common">Lone star tick</name>
    <dbReference type="NCBI Taxonomy" id="6943"/>
    <lineage>
        <taxon>Eukaryota</taxon>
        <taxon>Metazoa</taxon>
        <taxon>Ecdysozoa</taxon>
        <taxon>Arthropoda</taxon>
        <taxon>Chelicerata</taxon>
        <taxon>Arachnida</taxon>
        <taxon>Acari</taxon>
        <taxon>Parasitiformes</taxon>
        <taxon>Ixodida</taxon>
        <taxon>Ixodoidea</taxon>
        <taxon>Ixodidae</taxon>
        <taxon>Amblyomminae</taxon>
        <taxon>Amblyomma</taxon>
    </lineage>
</organism>
<feature type="transmembrane region" description="Helical" evidence="1">
    <location>
        <begin position="208"/>
        <end position="227"/>
    </location>
</feature>
<accession>A0AAQ4EU15</accession>
<keyword evidence="1" id="KW-1133">Transmembrane helix</keyword>
<evidence type="ECO:0000313" key="3">
    <source>
        <dbReference type="EMBL" id="KAK8778210.1"/>
    </source>
</evidence>
<dbReference type="EMBL" id="JARKHS020011004">
    <property type="protein sequence ID" value="KAK8778210.1"/>
    <property type="molecule type" value="Genomic_DNA"/>
</dbReference>
<name>A0AAQ4EU15_AMBAM</name>
<dbReference type="Proteomes" id="UP001321473">
    <property type="component" value="Unassembled WGS sequence"/>
</dbReference>
<dbReference type="InterPro" id="IPR013568">
    <property type="entry name" value="SEFIR_dom"/>
</dbReference>
<dbReference type="Pfam" id="PF08357">
    <property type="entry name" value="SEFIR"/>
    <property type="match status" value="1"/>
</dbReference>
<reference evidence="3 4" key="1">
    <citation type="journal article" date="2023" name="Arcadia Sci">
        <title>De novo assembly of a long-read Amblyomma americanum tick genome.</title>
        <authorList>
            <person name="Chou S."/>
            <person name="Poskanzer K.E."/>
            <person name="Rollins M."/>
            <person name="Thuy-Boun P.S."/>
        </authorList>
    </citation>
    <scope>NUCLEOTIDE SEQUENCE [LARGE SCALE GENOMIC DNA]</scope>
    <source>
        <strain evidence="3">F_SG_1</strain>
        <tissue evidence="3">Salivary glands</tissue>
    </source>
</reference>
<keyword evidence="4" id="KW-1185">Reference proteome</keyword>
<feature type="domain" description="SEFIR" evidence="2">
    <location>
        <begin position="265"/>
        <end position="426"/>
    </location>
</feature>